<evidence type="ECO:0000313" key="1">
    <source>
        <dbReference type="EMBL" id="NML99286.1"/>
    </source>
</evidence>
<name>A0A848IIQ0_9BURK</name>
<evidence type="ECO:0000313" key="2">
    <source>
        <dbReference type="Proteomes" id="UP000544134"/>
    </source>
</evidence>
<protein>
    <submittedName>
        <fullName evidence="1">Uncharacterized protein</fullName>
    </submittedName>
</protein>
<dbReference type="Proteomes" id="UP000544134">
    <property type="component" value="Unassembled WGS sequence"/>
</dbReference>
<gene>
    <name evidence="1" type="ORF">HHL24_15225</name>
</gene>
<keyword evidence="2" id="KW-1185">Reference proteome</keyword>
<dbReference type="AlphaFoldDB" id="A0A848IIQ0"/>
<accession>A0A848IIQ0</accession>
<proteinExistence type="predicted"/>
<dbReference type="EMBL" id="JABBGJ010000015">
    <property type="protein sequence ID" value="NML99286.1"/>
    <property type="molecule type" value="Genomic_DNA"/>
</dbReference>
<sequence length="48" mass="5353">MILFGVIERRRNRVLAIAPVQRGAGAGELAATSVVVDVTFRDHRIHQR</sequence>
<comment type="caution">
    <text evidence="1">The sequence shown here is derived from an EMBL/GenBank/DDBJ whole genome shotgun (WGS) entry which is preliminary data.</text>
</comment>
<organism evidence="1 2">
    <name type="scientific">Paraburkholderia polaris</name>
    <dbReference type="NCBI Taxonomy" id="2728848"/>
    <lineage>
        <taxon>Bacteria</taxon>
        <taxon>Pseudomonadati</taxon>
        <taxon>Pseudomonadota</taxon>
        <taxon>Betaproteobacteria</taxon>
        <taxon>Burkholderiales</taxon>
        <taxon>Burkholderiaceae</taxon>
        <taxon>Paraburkholderia</taxon>
    </lineage>
</organism>
<reference evidence="1 2" key="1">
    <citation type="submission" date="2020-04" db="EMBL/GenBank/DDBJ databases">
        <title>Paraburkholderia sp. RP-4-7 isolated from soil.</title>
        <authorList>
            <person name="Dahal R.H."/>
        </authorList>
    </citation>
    <scope>NUCLEOTIDE SEQUENCE [LARGE SCALE GENOMIC DNA]</scope>
    <source>
        <strain evidence="1 2">RP-4-7</strain>
    </source>
</reference>